<dbReference type="EMBL" id="JBHSDU010000015">
    <property type="protein sequence ID" value="MFC4314668.1"/>
    <property type="molecule type" value="Genomic_DNA"/>
</dbReference>
<feature type="compositionally biased region" description="Low complexity" evidence="1">
    <location>
        <begin position="162"/>
        <end position="176"/>
    </location>
</feature>
<dbReference type="Proteomes" id="UP001595904">
    <property type="component" value="Unassembled WGS sequence"/>
</dbReference>
<dbReference type="SUPFAM" id="SSF110997">
    <property type="entry name" value="Sporulation related repeat"/>
    <property type="match status" value="1"/>
</dbReference>
<evidence type="ECO:0000313" key="4">
    <source>
        <dbReference type="Proteomes" id="UP001595904"/>
    </source>
</evidence>
<feature type="compositionally biased region" description="Low complexity" evidence="1">
    <location>
        <begin position="130"/>
        <end position="141"/>
    </location>
</feature>
<name>A0ABV8T4Q8_9GAMM</name>
<keyword evidence="4" id="KW-1185">Reference proteome</keyword>
<evidence type="ECO:0000259" key="2">
    <source>
        <dbReference type="PROSITE" id="PS51724"/>
    </source>
</evidence>
<dbReference type="Gene3D" id="3.30.70.1070">
    <property type="entry name" value="Sporulation related repeat"/>
    <property type="match status" value="1"/>
</dbReference>
<evidence type="ECO:0000256" key="1">
    <source>
        <dbReference type="SAM" id="MobiDB-lite"/>
    </source>
</evidence>
<dbReference type="InterPro" id="IPR007730">
    <property type="entry name" value="SPOR-like_dom"/>
</dbReference>
<feature type="region of interest" description="Disordered" evidence="1">
    <location>
        <begin position="30"/>
        <end position="178"/>
    </location>
</feature>
<feature type="compositionally biased region" description="Basic and acidic residues" evidence="1">
    <location>
        <begin position="119"/>
        <end position="129"/>
    </location>
</feature>
<dbReference type="InterPro" id="IPR052521">
    <property type="entry name" value="Cell_div_SPOR-domain"/>
</dbReference>
<dbReference type="PRINTS" id="PR01217">
    <property type="entry name" value="PRICHEXTENSN"/>
</dbReference>
<organism evidence="3 4">
    <name type="scientific">Steroidobacter flavus</name>
    <dbReference type="NCBI Taxonomy" id="1842136"/>
    <lineage>
        <taxon>Bacteria</taxon>
        <taxon>Pseudomonadati</taxon>
        <taxon>Pseudomonadota</taxon>
        <taxon>Gammaproteobacteria</taxon>
        <taxon>Steroidobacterales</taxon>
        <taxon>Steroidobacteraceae</taxon>
        <taxon>Steroidobacter</taxon>
    </lineage>
</organism>
<sequence>MERPVKERLIGAAVLMAAAIILIPEMLSGPSRESAEKQAQTADNGGGSGEAAIKTYTIDLNKAPGSQPPTPVEQTDNRAPPPEEAPPPETSAPEQAAQPPAATQVSPEPKAPTPAEQPETPKPEPRSESPRQVAAQPARAEAPPKPEPKPESRPESPKPEPRAVASAPSAPKSAVPTGKGWAVQLASYASEATAERVMNEWRGKGQSAFVMPVTTGGKTLYRVRIGPTKDRASADAVLKVVKASIPSAAVVAHP</sequence>
<evidence type="ECO:0000313" key="3">
    <source>
        <dbReference type="EMBL" id="MFC4314668.1"/>
    </source>
</evidence>
<dbReference type="Pfam" id="PF05036">
    <property type="entry name" value="SPOR"/>
    <property type="match status" value="1"/>
</dbReference>
<proteinExistence type="predicted"/>
<dbReference type="InterPro" id="IPR036680">
    <property type="entry name" value="SPOR-like_sf"/>
</dbReference>
<protein>
    <submittedName>
        <fullName evidence="3">SPOR domain-containing protein</fullName>
    </submittedName>
</protein>
<feature type="domain" description="SPOR" evidence="2">
    <location>
        <begin position="175"/>
        <end position="254"/>
    </location>
</feature>
<accession>A0ABV8T4Q8</accession>
<feature type="compositionally biased region" description="Pro residues" evidence="1">
    <location>
        <begin position="79"/>
        <end position="90"/>
    </location>
</feature>
<gene>
    <name evidence="3" type="ORF">ACFPN2_36715</name>
</gene>
<feature type="compositionally biased region" description="Low complexity" evidence="1">
    <location>
        <begin position="91"/>
        <end position="107"/>
    </location>
</feature>
<dbReference type="RefSeq" id="WP_380606032.1">
    <property type="nucleotide sequence ID" value="NZ_JBHSDU010000015.1"/>
</dbReference>
<dbReference type="PANTHER" id="PTHR38687">
    <property type="entry name" value="CELL DIVISION PROTEIN DEDD-RELATED"/>
    <property type="match status" value="1"/>
</dbReference>
<feature type="compositionally biased region" description="Basic and acidic residues" evidence="1">
    <location>
        <begin position="142"/>
        <end position="161"/>
    </location>
</feature>
<reference evidence="4" key="1">
    <citation type="journal article" date="2019" name="Int. J. Syst. Evol. Microbiol.">
        <title>The Global Catalogue of Microorganisms (GCM) 10K type strain sequencing project: providing services to taxonomists for standard genome sequencing and annotation.</title>
        <authorList>
            <consortium name="The Broad Institute Genomics Platform"/>
            <consortium name="The Broad Institute Genome Sequencing Center for Infectious Disease"/>
            <person name="Wu L."/>
            <person name="Ma J."/>
        </authorList>
    </citation>
    <scope>NUCLEOTIDE SEQUENCE [LARGE SCALE GENOMIC DNA]</scope>
    <source>
        <strain evidence="4">CGMCC 1.10759</strain>
    </source>
</reference>
<comment type="caution">
    <text evidence="3">The sequence shown here is derived from an EMBL/GenBank/DDBJ whole genome shotgun (WGS) entry which is preliminary data.</text>
</comment>
<dbReference type="PROSITE" id="PS51724">
    <property type="entry name" value="SPOR"/>
    <property type="match status" value="1"/>
</dbReference>
<dbReference type="PANTHER" id="PTHR38687:SF1">
    <property type="entry name" value="CELL DIVISION PROTEIN DEDD"/>
    <property type="match status" value="1"/>
</dbReference>